<comment type="caution">
    <text evidence="1">The sequence shown here is derived from an EMBL/GenBank/DDBJ whole genome shotgun (WGS) entry which is preliminary data.</text>
</comment>
<evidence type="ECO:0000313" key="2">
    <source>
        <dbReference type="Proteomes" id="UP000712600"/>
    </source>
</evidence>
<name>A0A8S9MPU8_BRACR</name>
<sequence>MNMARTGIVHRFLSPTYLFPSFSSRVVVEQACLRPGQRWRRVPASRGPLFRFPFRPVSAASSPFSPPIRSTSWARVLAPESTPQQGCIFSGGLFSFCWGFGEKDERVVFSLRRVWVLFLPCCVSVDLIITAASCGFEHACGWCSCSVAGSCSSLVLVGVRGFWSGCALVLIPVFAEACDGSSSNNFSSSVLVGYGCVVLCAGWAQVRSTVVATRFAWTGTLYRPCFEALSKLFSGGPLSLRADHQRSQNYWDSDSRLNLVHLFAASRWCGIG</sequence>
<dbReference type="EMBL" id="QGKX02002183">
    <property type="protein sequence ID" value="KAF3485915.1"/>
    <property type="molecule type" value="Genomic_DNA"/>
</dbReference>
<protein>
    <submittedName>
        <fullName evidence="1">Uncharacterized protein</fullName>
    </submittedName>
</protein>
<reference evidence="1" key="1">
    <citation type="submission" date="2019-12" db="EMBL/GenBank/DDBJ databases">
        <title>Genome sequencing and annotation of Brassica cretica.</title>
        <authorList>
            <person name="Studholme D.J."/>
            <person name="Sarris P."/>
        </authorList>
    </citation>
    <scope>NUCLEOTIDE SEQUENCE</scope>
    <source>
        <strain evidence="1">PFS-109/04</strain>
        <tissue evidence="1">Leaf</tissue>
    </source>
</reference>
<gene>
    <name evidence="1" type="ORF">F2Q69_00054250</name>
</gene>
<dbReference type="Proteomes" id="UP000712600">
    <property type="component" value="Unassembled WGS sequence"/>
</dbReference>
<dbReference type="AlphaFoldDB" id="A0A8S9MPU8"/>
<accession>A0A8S9MPU8</accession>
<proteinExistence type="predicted"/>
<evidence type="ECO:0000313" key="1">
    <source>
        <dbReference type="EMBL" id="KAF3485915.1"/>
    </source>
</evidence>
<organism evidence="1 2">
    <name type="scientific">Brassica cretica</name>
    <name type="common">Mustard</name>
    <dbReference type="NCBI Taxonomy" id="69181"/>
    <lineage>
        <taxon>Eukaryota</taxon>
        <taxon>Viridiplantae</taxon>
        <taxon>Streptophyta</taxon>
        <taxon>Embryophyta</taxon>
        <taxon>Tracheophyta</taxon>
        <taxon>Spermatophyta</taxon>
        <taxon>Magnoliopsida</taxon>
        <taxon>eudicotyledons</taxon>
        <taxon>Gunneridae</taxon>
        <taxon>Pentapetalae</taxon>
        <taxon>rosids</taxon>
        <taxon>malvids</taxon>
        <taxon>Brassicales</taxon>
        <taxon>Brassicaceae</taxon>
        <taxon>Brassiceae</taxon>
        <taxon>Brassica</taxon>
    </lineage>
</organism>